<reference evidence="3" key="1">
    <citation type="submission" date="2017-02" db="UniProtKB">
        <authorList>
            <consortium name="WormBaseParasite"/>
        </authorList>
    </citation>
    <scope>IDENTIFICATION</scope>
</reference>
<dbReference type="WBParaSite" id="HDID_0001027101-mRNA-1">
    <property type="protein sequence ID" value="HDID_0001027101-mRNA-1"/>
    <property type="gene ID" value="HDID_0001027101"/>
</dbReference>
<proteinExistence type="predicted"/>
<dbReference type="Proteomes" id="UP000274504">
    <property type="component" value="Unassembled WGS sequence"/>
</dbReference>
<protein>
    <submittedName>
        <fullName evidence="3">Ovule protein</fullName>
    </submittedName>
</protein>
<accession>A0A0R3SX26</accession>
<gene>
    <name evidence="1" type="ORF">HDID_LOCUS10269</name>
</gene>
<evidence type="ECO:0000313" key="1">
    <source>
        <dbReference type="EMBL" id="VDL63002.1"/>
    </source>
</evidence>
<evidence type="ECO:0000313" key="3">
    <source>
        <dbReference type="WBParaSite" id="HDID_0001027101-mRNA-1"/>
    </source>
</evidence>
<reference evidence="1 2" key="2">
    <citation type="submission" date="2018-11" db="EMBL/GenBank/DDBJ databases">
        <authorList>
            <consortium name="Pathogen Informatics"/>
        </authorList>
    </citation>
    <scope>NUCLEOTIDE SEQUENCE [LARGE SCALE GENOMIC DNA]</scope>
</reference>
<organism evidence="3">
    <name type="scientific">Hymenolepis diminuta</name>
    <name type="common">Rat tapeworm</name>
    <dbReference type="NCBI Taxonomy" id="6216"/>
    <lineage>
        <taxon>Eukaryota</taxon>
        <taxon>Metazoa</taxon>
        <taxon>Spiralia</taxon>
        <taxon>Lophotrochozoa</taxon>
        <taxon>Platyhelminthes</taxon>
        <taxon>Cestoda</taxon>
        <taxon>Eucestoda</taxon>
        <taxon>Cyclophyllidea</taxon>
        <taxon>Hymenolepididae</taxon>
        <taxon>Hymenolepis</taxon>
    </lineage>
</organism>
<name>A0A0R3SX26_HYMDI</name>
<sequence length="93" mass="10721">MPHLYFWSPISLIYWDSTPTSEIGVKKSHHILVSGARPLTARKLNLPKAYSRTYEFGESRERMQPLSLCCRNPSFYYSYSADGNRFPKDSALS</sequence>
<dbReference type="AlphaFoldDB" id="A0A0R3SX26"/>
<evidence type="ECO:0000313" key="2">
    <source>
        <dbReference type="Proteomes" id="UP000274504"/>
    </source>
</evidence>
<dbReference type="EMBL" id="UYSG01011596">
    <property type="protein sequence ID" value="VDL63002.1"/>
    <property type="molecule type" value="Genomic_DNA"/>
</dbReference>